<evidence type="ECO:0008006" key="3">
    <source>
        <dbReference type="Google" id="ProtNLM"/>
    </source>
</evidence>
<evidence type="ECO:0000313" key="1">
    <source>
        <dbReference type="EMBL" id="GAA4379645.1"/>
    </source>
</evidence>
<reference evidence="2" key="1">
    <citation type="journal article" date="2019" name="Int. J. Syst. Evol. Microbiol.">
        <title>The Global Catalogue of Microorganisms (GCM) 10K type strain sequencing project: providing services to taxonomists for standard genome sequencing and annotation.</title>
        <authorList>
            <consortium name="The Broad Institute Genomics Platform"/>
            <consortium name="The Broad Institute Genome Sequencing Center for Infectious Disease"/>
            <person name="Wu L."/>
            <person name="Ma J."/>
        </authorList>
    </citation>
    <scope>NUCLEOTIDE SEQUENCE [LARGE SCALE GENOMIC DNA]</scope>
    <source>
        <strain evidence="2">JCM 17924</strain>
    </source>
</reference>
<dbReference type="Pfam" id="PF14281">
    <property type="entry name" value="PDDEXK_4"/>
    <property type="match status" value="1"/>
</dbReference>
<dbReference type="InterPro" id="IPR029470">
    <property type="entry name" value="PDDEXK_4"/>
</dbReference>
<sequence>MVTNQCVDAERYGSVVDSITEFYRRNGHRRQHALLELIPAITQHAAVNREYNRLTSAEINLFRFFAPGETTHSRLLAFFLNPRSQHGQGGLFLEEFLKVLGIRQPQCGAGHTWTVTAEQGRIDVLLKRAHPHAVVVIENKSNYAVDQPHQLYRYWYREIHRQQVSRHRSAEEIAQPPKDSYRMVYLAPAAWKRPDEQSMRKPKEWERLTWAAHLPEVIPMEPEQHLFPDLVVQWLSNALPRLPVDNHRLREFTLQYLQFWKAH</sequence>
<accession>A0ABP8IY75</accession>
<comment type="caution">
    <text evidence="1">The sequence shown here is derived from an EMBL/GenBank/DDBJ whole genome shotgun (WGS) entry which is preliminary data.</text>
</comment>
<evidence type="ECO:0000313" key="2">
    <source>
        <dbReference type="Proteomes" id="UP001500454"/>
    </source>
</evidence>
<protein>
    <recommendedName>
        <fullName evidence="3">PD-(D/E)XK nuclease family protein</fullName>
    </recommendedName>
</protein>
<keyword evidence="2" id="KW-1185">Reference proteome</keyword>
<proteinExistence type="predicted"/>
<gene>
    <name evidence="1" type="ORF">GCM10023186_17250</name>
</gene>
<dbReference type="RefSeq" id="WP_345223288.1">
    <property type="nucleotide sequence ID" value="NZ_BAABHA010000003.1"/>
</dbReference>
<dbReference type="Proteomes" id="UP001500454">
    <property type="component" value="Unassembled WGS sequence"/>
</dbReference>
<dbReference type="EMBL" id="BAABHA010000003">
    <property type="protein sequence ID" value="GAA4379645.1"/>
    <property type="molecule type" value="Genomic_DNA"/>
</dbReference>
<name>A0ABP8IY75_9BACT</name>
<organism evidence="1 2">
    <name type="scientific">Hymenobacter koreensis</name>
    <dbReference type="NCBI Taxonomy" id="1084523"/>
    <lineage>
        <taxon>Bacteria</taxon>
        <taxon>Pseudomonadati</taxon>
        <taxon>Bacteroidota</taxon>
        <taxon>Cytophagia</taxon>
        <taxon>Cytophagales</taxon>
        <taxon>Hymenobacteraceae</taxon>
        <taxon>Hymenobacter</taxon>
    </lineage>
</organism>